<organism evidence="2 3">
    <name type="scientific">Sipha flava</name>
    <name type="common">yellow sugarcane aphid</name>
    <dbReference type="NCBI Taxonomy" id="143950"/>
    <lineage>
        <taxon>Eukaryota</taxon>
        <taxon>Metazoa</taxon>
        <taxon>Ecdysozoa</taxon>
        <taxon>Arthropoda</taxon>
        <taxon>Hexapoda</taxon>
        <taxon>Insecta</taxon>
        <taxon>Pterygota</taxon>
        <taxon>Neoptera</taxon>
        <taxon>Paraneoptera</taxon>
        <taxon>Hemiptera</taxon>
        <taxon>Sternorrhyncha</taxon>
        <taxon>Aphidomorpha</taxon>
        <taxon>Aphidoidea</taxon>
        <taxon>Aphididae</taxon>
        <taxon>Sipha</taxon>
    </lineage>
</organism>
<reference evidence="3" key="1">
    <citation type="submission" date="2025-08" db="UniProtKB">
        <authorList>
            <consortium name="RefSeq"/>
        </authorList>
    </citation>
    <scope>IDENTIFICATION</scope>
    <source>
        <tissue evidence="3">Whole body</tissue>
    </source>
</reference>
<dbReference type="GeneID" id="112686021"/>
<keyword evidence="2" id="KW-1185">Reference proteome</keyword>
<protein>
    <submittedName>
        <fullName evidence="3">Uncharacterized protein LOC112686021</fullName>
    </submittedName>
</protein>
<gene>
    <name evidence="3" type="primary">LOC112686021</name>
</gene>
<dbReference type="AlphaFoldDB" id="A0A8B8FU79"/>
<evidence type="ECO:0000313" key="3">
    <source>
        <dbReference type="RefSeq" id="XP_025413905.1"/>
    </source>
</evidence>
<evidence type="ECO:0000313" key="2">
    <source>
        <dbReference type="Proteomes" id="UP000694846"/>
    </source>
</evidence>
<name>A0A8B8FU79_9HEMI</name>
<sequence>MNTWPNDYFRYPCAVTENDELSVLYATRDRLVLALELDELQHKNAVMKKELEYADYKNKEKMNELKAKYKKILDLRKNETNLKRSAKDLSLLINYLKGDLHYTKKKYNKEHKQLTELKSYNKRIKEKKDKCKIKVDKLKSNLRMKRLELRDERQKCRRSIEHFETEIEALKTEKENMETCITYEKNEKKKNADELFKCKAEIGNLKQKIKHFKYYLVHILNLILNNDVLFLQ</sequence>
<dbReference type="Proteomes" id="UP000694846">
    <property type="component" value="Unplaced"/>
</dbReference>
<dbReference type="RefSeq" id="XP_025413905.1">
    <property type="nucleotide sequence ID" value="XM_025558120.1"/>
</dbReference>
<evidence type="ECO:0000256" key="1">
    <source>
        <dbReference type="SAM" id="Coils"/>
    </source>
</evidence>
<proteinExistence type="predicted"/>
<keyword evidence="1" id="KW-0175">Coiled coil</keyword>
<accession>A0A8B8FU79</accession>
<feature type="coiled-coil region" evidence="1">
    <location>
        <begin position="121"/>
        <end position="180"/>
    </location>
</feature>